<dbReference type="EMBL" id="LQPG01000009">
    <property type="protein sequence ID" value="ORW13208.1"/>
    <property type="molecule type" value="Genomic_DNA"/>
</dbReference>
<evidence type="ECO:0008006" key="3">
    <source>
        <dbReference type="Google" id="ProtNLM"/>
    </source>
</evidence>
<proteinExistence type="predicted"/>
<dbReference type="Proteomes" id="UP000193866">
    <property type="component" value="Unassembled WGS sequence"/>
</dbReference>
<protein>
    <recommendedName>
        <fullName evidence="3">Carboxymuconolactone decarboxylase</fullName>
    </recommendedName>
</protein>
<dbReference type="SUPFAM" id="SSF69118">
    <property type="entry name" value="AhpD-like"/>
    <property type="match status" value="1"/>
</dbReference>
<dbReference type="Gene3D" id="1.20.1290.10">
    <property type="entry name" value="AhpD-like"/>
    <property type="match status" value="1"/>
</dbReference>
<dbReference type="AlphaFoldDB" id="A0A1X1YQ27"/>
<reference evidence="1 2" key="1">
    <citation type="submission" date="2016-01" db="EMBL/GenBank/DDBJ databases">
        <title>The new phylogeny of the genus Mycobacterium.</title>
        <authorList>
            <person name="Tarcisio F."/>
            <person name="Conor M."/>
            <person name="Antonella G."/>
            <person name="Elisabetta G."/>
            <person name="Giulia F.S."/>
            <person name="Sara T."/>
            <person name="Anna F."/>
            <person name="Clotilde B."/>
            <person name="Roberto B."/>
            <person name="Veronica D.S."/>
            <person name="Fabio R."/>
            <person name="Monica P."/>
            <person name="Olivier J."/>
            <person name="Enrico T."/>
            <person name="Nicola S."/>
        </authorList>
    </citation>
    <scope>NUCLEOTIDE SEQUENCE [LARGE SCALE GENOMIC DNA]</scope>
    <source>
        <strain evidence="1 2">DSM 45394</strain>
    </source>
</reference>
<organism evidence="1 2">
    <name type="scientific">Mycolicibacter longobardus</name>
    <dbReference type="NCBI Taxonomy" id="1108812"/>
    <lineage>
        <taxon>Bacteria</taxon>
        <taxon>Bacillati</taxon>
        <taxon>Actinomycetota</taxon>
        <taxon>Actinomycetes</taxon>
        <taxon>Mycobacteriales</taxon>
        <taxon>Mycobacteriaceae</taxon>
        <taxon>Mycolicibacter</taxon>
    </lineage>
</organism>
<accession>A0A1X1YQ27</accession>
<evidence type="ECO:0000313" key="1">
    <source>
        <dbReference type="EMBL" id="ORW13208.1"/>
    </source>
</evidence>
<dbReference type="STRING" id="1108812.AWC16_05105"/>
<dbReference type="RefSeq" id="WP_207572254.1">
    <property type="nucleotide sequence ID" value="NZ_JACKVG010000006.1"/>
</dbReference>
<dbReference type="InterPro" id="IPR029032">
    <property type="entry name" value="AhpD-like"/>
</dbReference>
<gene>
    <name evidence="1" type="ORF">AWC16_05105</name>
</gene>
<keyword evidence="2" id="KW-1185">Reference proteome</keyword>
<sequence length="276" mass="29478">MIRGVDVLDELNRLVALSGGGVGALVRKVCARTLGLPPLPAEAAGEESAADPVVAEFAEQFSVDVSMITDAQRDRLRDALGNGAFEAVVQMFVADFVPRVRAGLQALGVAIPWPETIAWDHSGNPADALFNGFMPAVARLRALDAVTSEVVRLRGAAQHNCRLCKSLRETTALDAGGSETLYDDIERFEDSQLLSEPQKAALRYVDTLVWTPAHIDADVAAGVRRHFTDDQAVELTLDVMRNAGNKIAVSLGADAPRVAEGTERYLLGADGQTVFG</sequence>
<evidence type="ECO:0000313" key="2">
    <source>
        <dbReference type="Proteomes" id="UP000193866"/>
    </source>
</evidence>
<comment type="caution">
    <text evidence="1">The sequence shown here is derived from an EMBL/GenBank/DDBJ whole genome shotgun (WGS) entry which is preliminary data.</text>
</comment>
<name>A0A1X1YQ27_9MYCO</name>